<evidence type="ECO:0000313" key="1">
    <source>
        <dbReference type="EMBL" id="GAL64517.1"/>
    </source>
</evidence>
<proteinExistence type="predicted"/>
<organism evidence="1 2">
    <name type="scientific">Algibacter lectus</name>
    <dbReference type="NCBI Taxonomy" id="221126"/>
    <lineage>
        <taxon>Bacteria</taxon>
        <taxon>Pseudomonadati</taxon>
        <taxon>Bacteroidota</taxon>
        <taxon>Flavobacteriia</taxon>
        <taxon>Flavobacteriales</taxon>
        <taxon>Flavobacteriaceae</taxon>
        <taxon>Algibacter</taxon>
    </lineage>
</organism>
<protein>
    <submittedName>
        <fullName evidence="1">Uncharacterized protein</fullName>
    </submittedName>
</protein>
<dbReference type="RefSeq" id="WP_262480627.1">
    <property type="nucleotide sequence ID" value="NZ_BBNQ01000019.1"/>
</dbReference>
<dbReference type="EMBL" id="BBNQ01000019">
    <property type="protein sequence ID" value="GAL64517.1"/>
    <property type="molecule type" value="Genomic_DNA"/>
</dbReference>
<dbReference type="AlphaFoldDB" id="A0A090WAH7"/>
<evidence type="ECO:0000313" key="2">
    <source>
        <dbReference type="Proteomes" id="UP000029644"/>
    </source>
</evidence>
<sequence length="44" mass="4995">MAYKDIIEFIKTSDKELTYKILPNQSNFILGSNDGFSQGEVIIL</sequence>
<comment type="caution">
    <text evidence="1">The sequence shown here is derived from an EMBL/GenBank/DDBJ whole genome shotgun (WGS) entry which is preliminary data.</text>
</comment>
<name>A0A090WAH7_9FLAO</name>
<reference evidence="1 2" key="1">
    <citation type="journal article" date="2014" name="Genome Announc.">
        <title>Draft Genome Sequences of Marine Flavobacterium Algibacter lectus Strains SS8 and NR4.</title>
        <authorList>
            <person name="Takatani N."/>
            <person name="Nakanishi M."/>
            <person name="Meirelles P."/>
            <person name="Mino S."/>
            <person name="Suda W."/>
            <person name="Oshima K."/>
            <person name="Hattori M."/>
            <person name="Ohkuma M."/>
            <person name="Hosokawa M."/>
            <person name="Miyashita K."/>
            <person name="Thompson F.L."/>
            <person name="Niwa A."/>
            <person name="Sawabe T."/>
            <person name="Sawabe T."/>
        </authorList>
    </citation>
    <scope>NUCLEOTIDE SEQUENCE [LARGE SCALE GENOMIC DNA]</scope>
    <source>
        <strain evidence="1 2">JCM 19300</strain>
    </source>
</reference>
<dbReference type="Proteomes" id="UP000029644">
    <property type="component" value="Unassembled WGS sequence"/>
</dbReference>
<accession>A0A090WAH7</accession>
<gene>
    <name evidence="1" type="ORF">JCM19300_4612</name>
</gene>